<dbReference type="OrthoDB" id="2884925at2759"/>
<keyword evidence="2" id="KW-1185">Reference proteome</keyword>
<name>A0A166DT57_9AGAM</name>
<dbReference type="EMBL" id="KV428055">
    <property type="protein sequence ID" value="KZT38865.1"/>
    <property type="molecule type" value="Genomic_DNA"/>
</dbReference>
<reference evidence="1 2" key="1">
    <citation type="journal article" date="2016" name="Mol. Biol. Evol.">
        <title>Comparative Genomics of Early-Diverging Mushroom-Forming Fungi Provides Insights into the Origins of Lignocellulose Decay Capabilities.</title>
        <authorList>
            <person name="Nagy L.G."/>
            <person name="Riley R."/>
            <person name="Tritt A."/>
            <person name="Adam C."/>
            <person name="Daum C."/>
            <person name="Floudas D."/>
            <person name="Sun H."/>
            <person name="Yadav J.S."/>
            <person name="Pangilinan J."/>
            <person name="Larsson K.H."/>
            <person name="Matsuura K."/>
            <person name="Barry K."/>
            <person name="Labutti K."/>
            <person name="Kuo R."/>
            <person name="Ohm R.A."/>
            <person name="Bhattacharya S.S."/>
            <person name="Shirouzu T."/>
            <person name="Yoshinaga Y."/>
            <person name="Martin F.M."/>
            <person name="Grigoriev I.V."/>
            <person name="Hibbett D.S."/>
        </authorList>
    </citation>
    <scope>NUCLEOTIDE SEQUENCE [LARGE SCALE GENOMIC DNA]</scope>
    <source>
        <strain evidence="1 2">HHB10207 ss-3</strain>
    </source>
</reference>
<gene>
    <name evidence="1" type="ORF">SISSUDRAFT_1128448</name>
</gene>
<evidence type="ECO:0000313" key="2">
    <source>
        <dbReference type="Proteomes" id="UP000076798"/>
    </source>
</evidence>
<protein>
    <recommendedName>
        <fullName evidence="3">F-box domain-containing protein</fullName>
    </recommendedName>
</protein>
<sequence>MSVDDLAVELVEEILDLYLANPRDPKSRPPLYDFDRMQAVMRLTRVSKRIRDIVLSRPAFWRTIYLHAPMPIVKLFFERALENNIDLFFDQLYPCCGQICGKGSTAEQIAERASFINSNMSAFQHLTLLPVQLADINFGKILSVALQTPAPNLESIDIRFSKEMQCPNLFAQNAPKLRTAHLFTDEDWNLEAFKSLTTVSVYIDHGKCQEMLSTLESMERLESITLVRRITSRDDPFWPLERPVTPVIFASCRRFEVQRMESQWVLTLLSAIQLPALKELEVHETVNLAIVDGEIKLPWELIPSFSRALTSLHNPHHLPTSISIAIDYRHMKIIVNGTPSISYESRWFWKATDGIGNSLLLDTVSDLCASLSTIPNVAVRELSILYDMSYVRGVTNPHDRIALSGMDATVLLRRIMKAYPVITSLTLRADVDDAINLFCAEPHLLSSHPRLEISTLIDPESPRATDLFHNLLHLEALTGCEIDVLRRHSSAPVGRQFPEFH</sequence>
<proteinExistence type="predicted"/>
<evidence type="ECO:0008006" key="3">
    <source>
        <dbReference type="Google" id="ProtNLM"/>
    </source>
</evidence>
<accession>A0A166DT57</accession>
<dbReference type="AlphaFoldDB" id="A0A166DT57"/>
<organism evidence="1 2">
    <name type="scientific">Sistotremastrum suecicum HHB10207 ss-3</name>
    <dbReference type="NCBI Taxonomy" id="1314776"/>
    <lineage>
        <taxon>Eukaryota</taxon>
        <taxon>Fungi</taxon>
        <taxon>Dikarya</taxon>
        <taxon>Basidiomycota</taxon>
        <taxon>Agaricomycotina</taxon>
        <taxon>Agaricomycetes</taxon>
        <taxon>Sistotremastrales</taxon>
        <taxon>Sistotremastraceae</taxon>
        <taxon>Sistotremastrum</taxon>
    </lineage>
</organism>
<evidence type="ECO:0000313" key="1">
    <source>
        <dbReference type="EMBL" id="KZT38865.1"/>
    </source>
</evidence>
<dbReference type="Proteomes" id="UP000076798">
    <property type="component" value="Unassembled WGS sequence"/>
</dbReference>